<sequence length="538" mass="62449">MEEVRVACYYRVSTKKQLINGEIPLQMIACRDFVCKSKWKLVKEYNEKGFSGFKNTVNERPEMQRMLNDAKNKLFDTVLCFMFDRVGRNKSDITEIFSVLEALNINVISVTEGLYETIGRNNITNLQSNLESLNLSTRVNTRHQQLTREGRYRGGTPPIGYKLIPSGEKNESGKDLLKLAVDDEEAEVVRKIFELAYKSNYGQNKIAKYLNERILLKRKGQYSPRKSTLWNASSINTILRNPIYTGVTTYGKRKYEDNSYKMTPHSEWTYSVSNPELKIIEKEVFDHVQMQRSSRTPRKNESTLTNLIIETTPLILIGKVKCNYCNSPLTTTYNTKSYKRKSDGVVVKKRQPKYRCSGKSSGKTNCEGQTLYSQKRVEENVIINIKERFNTISKTRLMKKKGELEHEIQLVNDKKKEFQYKLEKCYESLLPLHSTNYFSNLLEDGSVKSDNDLTNLESKVKHLDQFIIEIDNEKHHLESIYNKLSCLTKCLEYQGAFDLKADNKVMREMIVNCVEVITVNKETIDVKYQAWLEDLIIL</sequence>
<dbReference type="SMART" id="SM00857">
    <property type="entry name" value="Resolvase"/>
    <property type="match status" value="1"/>
</dbReference>
<dbReference type="Gene3D" id="3.90.1750.20">
    <property type="entry name" value="Putative Large Serine Recombinase, Chain B, Domain 2"/>
    <property type="match status" value="1"/>
</dbReference>
<dbReference type="Proteomes" id="UP000614490">
    <property type="component" value="Unassembled WGS sequence"/>
</dbReference>
<dbReference type="RefSeq" id="WP_197317798.1">
    <property type="nucleotide sequence ID" value="NZ_JADZSC010000003.1"/>
</dbReference>
<dbReference type="EMBL" id="JADZSC010000003">
    <property type="protein sequence ID" value="MBH0231156.1"/>
    <property type="molecule type" value="Genomic_DNA"/>
</dbReference>
<dbReference type="PROSITE" id="PS51736">
    <property type="entry name" value="RECOMBINASES_3"/>
    <property type="match status" value="1"/>
</dbReference>
<reference evidence="3 4" key="1">
    <citation type="journal article" date="2005" name="Int. J. Syst. Evol. Microbiol.">
        <title>Halobacillus yeomjeoni sp. nov., isolated from a marine solar saltern in Korea.</title>
        <authorList>
            <person name="Yoon J.H."/>
            <person name="Kang S.J."/>
            <person name="Lee C.H."/>
            <person name="Oh H.W."/>
            <person name="Oh T.K."/>
        </authorList>
    </citation>
    <scope>NUCLEOTIDE SEQUENCE [LARGE SCALE GENOMIC DNA]</scope>
    <source>
        <strain evidence="3 4">KCTC 3957</strain>
    </source>
</reference>
<evidence type="ECO:0000259" key="2">
    <source>
        <dbReference type="PROSITE" id="PS51737"/>
    </source>
</evidence>
<dbReference type="PANTHER" id="PTHR30461">
    <property type="entry name" value="DNA-INVERTASE FROM LAMBDOID PROPHAGE"/>
    <property type="match status" value="1"/>
</dbReference>
<dbReference type="PANTHER" id="PTHR30461:SF23">
    <property type="entry name" value="DNA RECOMBINASE-RELATED"/>
    <property type="match status" value="1"/>
</dbReference>
<evidence type="ECO:0000313" key="3">
    <source>
        <dbReference type="EMBL" id="MBH0231156.1"/>
    </source>
</evidence>
<evidence type="ECO:0000259" key="1">
    <source>
        <dbReference type="PROSITE" id="PS51736"/>
    </source>
</evidence>
<accession>A0A931HXC8</accession>
<feature type="domain" description="Resolvase/invertase-type recombinase catalytic" evidence="1">
    <location>
        <begin position="5"/>
        <end position="158"/>
    </location>
</feature>
<gene>
    <name evidence="3" type="ORF">H0267_13095</name>
</gene>
<dbReference type="InterPro" id="IPR011109">
    <property type="entry name" value="DNA_bind_recombinase_dom"/>
</dbReference>
<proteinExistence type="predicted"/>
<dbReference type="InterPro" id="IPR050639">
    <property type="entry name" value="SSR_resolvase"/>
</dbReference>
<dbReference type="InterPro" id="IPR006119">
    <property type="entry name" value="Resolv_N"/>
</dbReference>
<dbReference type="CDD" id="cd00338">
    <property type="entry name" value="Ser_Recombinase"/>
    <property type="match status" value="1"/>
</dbReference>
<dbReference type="InterPro" id="IPR036162">
    <property type="entry name" value="Resolvase-like_N_sf"/>
</dbReference>
<evidence type="ECO:0000313" key="4">
    <source>
        <dbReference type="Proteomes" id="UP000614490"/>
    </source>
</evidence>
<organism evidence="3 4">
    <name type="scientific">Halobacillus yeomjeoni</name>
    <dbReference type="NCBI Taxonomy" id="311194"/>
    <lineage>
        <taxon>Bacteria</taxon>
        <taxon>Bacillati</taxon>
        <taxon>Bacillota</taxon>
        <taxon>Bacilli</taxon>
        <taxon>Bacillales</taxon>
        <taxon>Bacillaceae</taxon>
        <taxon>Halobacillus</taxon>
    </lineage>
</organism>
<dbReference type="Pfam" id="PF07508">
    <property type="entry name" value="Recombinase"/>
    <property type="match status" value="1"/>
</dbReference>
<protein>
    <submittedName>
        <fullName evidence="3">Recombinase family protein</fullName>
    </submittedName>
</protein>
<dbReference type="Gene3D" id="3.40.50.1390">
    <property type="entry name" value="Resolvase, N-terminal catalytic domain"/>
    <property type="match status" value="1"/>
</dbReference>
<comment type="caution">
    <text evidence="3">The sequence shown here is derived from an EMBL/GenBank/DDBJ whole genome shotgun (WGS) entry which is preliminary data.</text>
</comment>
<keyword evidence="4" id="KW-1185">Reference proteome</keyword>
<name>A0A931HXC8_9BACI</name>
<dbReference type="SUPFAM" id="SSF53041">
    <property type="entry name" value="Resolvase-like"/>
    <property type="match status" value="1"/>
</dbReference>
<dbReference type="Pfam" id="PF13408">
    <property type="entry name" value="Zn_ribbon_recom"/>
    <property type="match status" value="1"/>
</dbReference>
<dbReference type="GO" id="GO:0003677">
    <property type="term" value="F:DNA binding"/>
    <property type="evidence" value="ECO:0007669"/>
    <property type="project" value="InterPro"/>
</dbReference>
<dbReference type="InterPro" id="IPR038109">
    <property type="entry name" value="DNA_bind_recomb_sf"/>
</dbReference>
<feature type="domain" description="Recombinase" evidence="2">
    <location>
        <begin position="158"/>
        <end position="299"/>
    </location>
</feature>
<dbReference type="InterPro" id="IPR025827">
    <property type="entry name" value="Zn_ribbon_recom_dom"/>
</dbReference>
<dbReference type="AlphaFoldDB" id="A0A931HXC8"/>
<dbReference type="Pfam" id="PF00239">
    <property type="entry name" value="Resolvase"/>
    <property type="match status" value="1"/>
</dbReference>
<dbReference type="GO" id="GO:0000150">
    <property type="term" value="F:DNA strand exchange activity"/>
    <property type="evidence" value="ECO:0007669"/>
    <property type="project" value="InterPro"/>
</dbReference>
<dbReference type="PROSITE" id="PS51737">
    <property type="entry name" value="RECOMBINASE_DNA_BIND"/>
    <property type="match status" value="1"/>
</dbReference>